<protein>
    <recommendedName>
        <fullName evidence="1">YCII-related domain-containing protein</fullName>
    </recommendedName>
</protein>
<gene>
    <name evidence="2" type="ORF">ABVK25_008244</name>
</gene>
<dbReference type="InterPro" id="IPR005545">
    <property type="entry name" value="YCII"/>
</dbReference>
<evidence type="ECO:0000313" key="2">
    <source>
        <dbReference type="EMBL" id="KAL2051582.1"/>
    </source>
</evidence>
<dbReference type="SUPFAM" id="SSF54909">
    <property type="entry name" value="Dimeric alpha+beta barrel"/>
    <property type="match status" value="1"/>
</dbReference>
<comment type="caution">
    <text evidence="2">The sequence shown here is derived from an EMBL/GenBank/DDBJ whole genome shotgun (WGS) entry which is preliminary data.</text>
</comment>
<accession>A0ABR4B102</accession>
<dbReference type="Gene3D" id="3.30.70.1060">
    <property type="entry name" value="Dimeric alpha+beta barrel"/>
    <property type="match status" value="1"/>
</dbReference>
<evidence type="ECO:0000313" key="3">
    <source>
        <dbReference type="Proteomes" id="UP001590951"/>
    </source>
</evidence>
<dbReference type="InterPro" id="IPR051807">
    <property type="entry name" value="Sec-metab_biosynth-assoc"/>
</dbReference>
<evidence type="ECO:0000259" key="1">
    <source>
        <dbReference type="Pfam" id="PF03795"/>
    </source>
</evidence>
<dbReference type="EMBL" id="JBHFEH010000034">
    <property type="protein sequence ID" value="KAL2051582.1"/>
    <property type="molecule type" value="Genomic_DNA"/>
</dbReference>
<dbReference type="PANTHER" id="PTHR33606">
    <property type="entry name" value="PROTEIN YCII"/>
    <property type="match status" value="1"/>
</dbReference>
<organism evidence="2 3">
    <name type="scientific">Lepraria finkii</name>
    <dbReference type="NCBI Taxonomy" id="1340010"/>
    <lineage>
        <taxon>Eukaryota</taxon>
        <taxon>Fungi</taxon>
        <taxon>Dikarya</taxon>
        <taxon>Ascomycota</taxon>
        <taxon>Pezizomycotina</taxon>
        <taxon>Lecanoromycetes</taxon>
        <taxon>OSLEUM clade</taxon>
        <taxon>Lecanoromycetidae</taxon>
        <taxon>Lecanorales</taxon>
        <taxon>Lecanorineae</taxon>
        <taxon>Stereocaulaceae</taxon>
        <taxon>Lepraria</taxon>
    </lineage>
</organism>
<sequence>MITRSLRTSSILITDRFSVCMLARRIYSAAATKQKHEWIVIIPDHEGMLPKRMEVRPDHLKALTPSVESGFWKLGGAMLEEVPKEGEGPKMKGSVMLALAESKGEVLKALQEDIYYKSGVWDWEKVQIYPFKSAFRQAL</sequence>
<dbReference type="Proteomes" id="UP001590951">
    <property type="component" value="Unassembled WGS sequence"/>
</dbReference>
<dbReference type="InterPro" id="IPR011008">
    <property type="entry name" value="Dimeric_a/b-barrel"/>
</dbReference>
<dbReference type="PANTHER" id="PTHR33606:SF3">
    <property type="entry name" value="PROTEIN YCII"/>
    <property type="match status" value="1"/>
</dbReference>
<feature type="domain" description="YCII-related" evidence="1">
    <location>
        <begin position="38"/>
        <end position="132"/>
    </location>
</feature>
<name>A0ABR4B102_9LECA</name>
<keyword evidence="3" id="KW-1185">Reference proteome</keyword>
<dbReference type="Pfam" id="PF03795">
    <property type="entry name" value="YCII"/>
    <property type="match status" value="1"/>
</dbReference>
<reference evidence="2 3" key="1">
    <citation type="submission" date="2024-09" db="EMBL/GenBank/DDBJ databases">
        <title>Rethinking Asexuality: The Enigmatic Case of Functional Sexual Genes in Lepraria (Stereocaulaceae).</title>
        <authorList>
            <person name="Doellman M."/>
            <person name="Sun Y."/>
            <person name="Barcenas-Pena A."/>
            <person name="Lumbsch H.T."/>
            <person name="Grewe F."/>
        </authorList>
    </citation>
    <scope>NUCLEOTIDE SEQUENCE [LARGE SCALE GENOMIC DNA]</scope>
    <source>
        <strain evidence="2 3">Grewe 0041</strain>
    </source>
</reference>
<proteinExistence type="predicted"/>